<evidence type="ECO:0000256" key="2">
    <source>
        <dbReference type="RuleBase" id="RU004328"/>
    </source>
</evidence>
<dbReference type="AlphaFoldDB" id="A0A6A1VID2"/>
<dbReference type="GO" id="GO:0005576">
    <property type="term" value="C:extracellular region"/>
    <property type="evidence" value="ECO:0007669"/>
    <property type="project" value="TreeGrafter"/>
</dbReference>
<sequence>MSKISSSGSLYTVSGRLLRTTIKDELTSEWPSFTGEQNFPFWEHEWDRHGTCSGLESLAYFKRVLKCRKRFGGILGLQNYKEILNRSILPRFSEFTPGAPKQHYSLIAFHDGLREALGNLSPQLKCNIRNGGYQLEEVNICFDPEPEKPINYCSSTIPKFISCGRNERAQLFFADEKTLVKKAGPTRFPSFLNGFHYWWGGMVFSFDMSNEVFREILPPPVERATFEDIAIINDSLTLVLIYAPLIPRAHLWVMNESGVERTWTKTFTIRQPGDPEFFNLLHFRDDGLVFLCRDPEDCVVLYDPRTQEQRKLEIFRPAHLRIVSYMETLVSVNVSRRENVLE</sequence>
<gene>
    <name evidence="3" type="ORF">CJ030_MR5G009691</name>
</gene>
<evidence type="ECO:0000313" key="3">
    <source>
        <dbReference type="EMBL" id="KAB1212649.1"/>
    </source>
</evidence>
<organism evidence="3 4">
    <name type="scientific">Morella rubra</name>
    <name type="common">Chinese bayberry</name>
    <dbReference type="NCBI Taxonomy" id="262757"/>
    <lineage>
        <taxon>Eukaryota</taxon>
        <taxon>Viridiplantae</taxon>
        <taxon>Streptophyta</taxon>
        <taxon>Embryophyta</taxon>
        <taxon>Tracheophyta</taxon>
        <taxon>Spermatophyta</taxon>
        <taxon>Magnoliopsida</taxon>
        <taxon>eudicotyledons</taxon>
        <taxon>Gunneridae</taxon>
        <taxon>Pentapetalae</taxon>
        <taxon>rosids</taxon>
        <taxon>fabids</taxon>
        <taxon>Fagales</taxon>
        <taxon>Myricaceae</taxon>
        <taxon>Morella</taxon>
    </lineage>
</organism>
<proteinExistence type="inferred from homology"/>
<dbReference type="InterPro" id="IPR001568">
    <property type="entry name" value="RNase_T2-like"/>
</dbReference>
<reference evidence="3 4" key="1">
    <citation type="journal article" date="2019" name="Plant Biotechnol. J.">
        <title>The red bayberry genome and genetic basis of sex determination.</title>
        <authorList>
            <person name="Jia H.M."/>
            <person name="Jia H.J."/>
            <person name="Cai Q.L."/>
            <person name="Wang Y."/>
            <person name="Zhao H.B."/>
            <person name="Yang W.F."/>
            <person name="Wang G.Y."/>
            <person name="Li Y.H."/>
            <person name="Zhan D.L."/>
            <person name="Shen Y.T."/>
            <person name="Niu Q.F."/>
            <person name="Chang L."/>
            <person name="Qiu J."/>
            <person name="Zhao L."/>
            <person name="Xie H.B."/>
            <person name="Fu W.Y."/>
            <person name="Jin J."/>
            <person name="Li X.W."/>
            <person name="Jiao Y."/>
            <person name="Zhou C.C."/>
            <person name="Tu T."/>
            <person name="Chai C.Y."/>
            <person name="Gao J.L."/>
            <person name="Fan L.J."/>
            <person name="van de Weg E."/>
            <person name="Wang J.Y."/>
            <person name="Gao Z.S."/>
        </authorList>
    </citation>
    <scope>NUCLEOTIDE SEQUENCE [LARGE SCALE GENOMIC DNA]</scope>
    <source>
        <tissue evidence="3">Leaves</tissue>
    </source>
</reference>
<dbReference type="EMBL" id="RXIC02000023">
    <property type="protein sequence ID" value="KAB1212649.1"/>
    <property type="molecule type" value="Genomic_DNA"/>
</dbReference>
<dbReference type="Proteomes" id="UP000516437">
    <property type="component" value="Chromosome 5"/>
</dbReference>
<dbReference type="GO" id="GO:0006401">
    <property type="term" value="P:RNA catabolic process"/>
    <property type="evidence" value="ECO:0007669"/>
    <property type="project" value="TreeGrafter"/>
</dbReference>
<accession>A0A6A1VID2</accession>
<dbReference type="GO" id="GO:0033897">
    <property type="term" value="F:ribonuclease T2 activity"/>
    <property type="evidence" value="ECO:0007669"/>
    <property type="project" value="InterPro"/>
</dbReference>
<protein>
    <submittedName>
        <fullName evidence="3">Intracellular ribonuclease LX</fullName>
    </submittedName>
</protein>
<dbReference type="PROSITE" id="PS00531">
    <property type="entry name" value="RNASE_T2_2"/>
    <property type="match status" value="1"/>
</dbReference>
<keyword evidence="4" id="KW-1185">Reference proteome</keyword>
<dbReference type="InterPro" id="IPR033130">
    <property type="entry name" value="RNase_T2_His_AS_2"/>
</dbReference>
<name>A0A6A1VID2_9ROSI</name>
<comment type="caution">
    <text evidence="3">The sequence shown here is derived from an EMBL/GenBank/DDBJ whole genome shotgun (WGS) entry which is preliminary data.</text>
</comment>
<dbReference type="InterPro" id="IPR017451">
    <property type="entry name" value="F-box-assoc_interact_dom"/>
</dbReference>
<evidence type="ECO:0000256" key="1">
    <source>
        <dbReference type="ARBA" id="ARBA00007469"/>
    </source>
</evidence>
<dbReference type="PANTHER" id="PTHR11240">
    <property type="entry name" value="RIBONUCLEASE T2"/>
    <property type="match status" value="1"/>
</dbReference>
<dbReference type="PANTHER" id="PTHR11240:SF22">
    <property type="entry name" value="RIBONUCLEASE T2"/>
    <property type="match status" value="1"/>
</dbReference>
<comment type="similarity">
    <text evidence="1 2">Belongs to the RNase T2 family.</text>
</comment>
<dbReference type="SUPFAM" id="SSF55895">
    <property type="entry name" value="Ribonuclease Rh-like"/>
    <property type="match status" value="1"/>
</dbReference>
<dbReference type="NCBIfam" id="TIGR01640">
    <property type="entry name" value="F_box_assoc_1"/>
    <property type="match status" value="1"/>
</dbReference>
<dbReference type="GO" id="GO:0003723">
    <property type="term" value="F:RNA binding"/>
    <property type="evidence" value="ECO:0007669"/>
    <property type="project" value="InterPro"/>
</dbReference>
<dbReference type="InterPro" id="IPR036430">
    <property type="entry name" value="RNase_T2-like_sf"/>
</dbReference>
<evidence type="ECO:0000313" key="4">
    <source>
        <dbReference type="Proteomes" id="UP000516437"/>
    </source>
</evidence>
<dbReference type="Pfam" id="PF00445">
    <property type="entry name" value="Ribonuclease_T2"/>
    <property type="match status" value="1"/>
</dbReference>
<dbReference type="OrthoDB" id="5314306at2759"/>
<dbReference type="Gene3D" id="3.90.730.10">
    <property type="entry name" value="Ribonuclease T2-like"/>
    <property type="match status" value="1"/>
</dbReference>